<proteinExistence type="predicted"/>
<evidence type="ECO:0000259" key="2">
    <source>
        <dbReference type="Pfam" id="PF12234"/>
    </source>
</evidence>
<feature type="transmembrane region" description="Helical" evidence="1">
    <location>
        <begin position="435"/>
        <end position="454"/>
    </location>
</feature>
<name>A0A813KMR6_POLGL</name>
<feature type="domain" description="RAVE complex protein Rav1 C-terminal" evidence="2">
    <location>
        <begin position="242"/>
        <end position="304"/>
    </location>
</feature>
<dbReference type="PANTHER" id="PTHR13950">
    <property type="entry name" value="RABCONNECTIN-RELATED"/>
    <property type="match status" value="1"/>
</dbReference>
<feature type="non-terminal residue" evidence="3">
    <location>
        <position position="497"/>
    </location>
</feature>
<gene>
    <name evidence="3" type="ORF">PGLA2088_LOCUS35077</name>
</gene>
<feature type="transmembrane region" description="Helical" evidence="1">
    <location>
        <begin position="470"/>
        <end position="489"/>
    </location>
</feature>
<dbReference type="AlphaFoldDB" id="A0A813KMR6"/>
<dbReference type="GO" id="GO:0007035">
    <property type="term" value="P:vacuolar acidification"/>
    <property type="evidence" value="ECO:0007669"/>
    <property type="project" value="TreeGrafter"/>
</dbReference>
<feature type="non-terminal residue" evidence="3">
    <location>
        <position position="1"/>
    </location>
</feature>
<reference evidence="3" key="1">
    <citation type="submission" date="2021-02" db="EMBL/GenBank/DDBJ databases">
        <authorList>
            <person name="Dougan E. K."/>
            <person name="Rhodes N."/>
            <person name="Thang M."/>
            <person name="Chan C."/>
        </authorList>
    </citation>
    <scope>NUCLEOTIDE SEQUENCE</scope>
</reference>
<dbReference type="InterPro" id="IPR052208">
    <property type="entry name" value="DmX-like/RAVE_component"/>
</dbReference>
<evidence type="ECO:0000313" key="3">
    <source>
        <dbReference type="EMBL" id="CAE8708750.1"/>
    </source>
</evidence>
<accession>A0A813KMR6</accession>
<organism evidence="3 4">
    <name type="scientific">Polarella glacialis</name>
    <name type="common">Dinoflagellate</name>
    <dbReference type="NCBI Taxonomy" id="89957"/>
    <lineage>
        <taxon>Eukaryota</taxon>
        <taxon>Sar</taxon>
        <taxon>Alveolata</taxon>
        <taxon>Dinophyceae</taxon>
        <taxon>Suessiales</taxon>
        <taxon>Suessiaceae</taxon>
        <taxon>Polarella</taxon>
    </lineage>
</organism>
<keyword evidence="1" id="KW-0812">Transmembrane</keyword>
<dbReference type="PANTHER" id="PTHR13950:SF9">
    <property type="entry name" value="RABCONNECTIN-3A"/>
    <property type="match status" value="1"/>
</dbReference>
<dbReference type="GO" id="GO:0043291">
    <property type="term" value="C:RAVE complex"/>
    <property type="evidence" value="ECO:0007669"/>
    <property type="project" value="TreeGrafter"/>
</dbReference>
<dbReference type="EMBL" id="CAJNNW010031743">
    <property type="protein sequence ID" value="CAE8708750.1"/>
    <property type="molecule type" value="Genomic_DNA"/>
</dbReference>
<keyword evidence="1" id="KW-0472">Membrane</keyword>
<keyword evidence="1" id="KW-1133">Transmembrane helix</keyword>
<evidence type="ECO:0000256" key="1">
    <source>
        <dbReference type="SAM" id="Phobius"/>
    </source>
</evidence>
<sequence length="497" mass="54281">EAAVPAANRVYLEAFRMHAERCKAVGERVSSLLPCLESDPASVRLVSALAVLDIGANLVSTGTSAKSLQPAFRAISTADVCWALCSEKRHLIIEQMLPNLQAGGKWSWPELRRTGLAWWLGGAGTQEQLDALVTKFAQHSLARLRAPSAIWSHKVSGTDTEASQREVWGSAPSEDPCVARLLAIDEAVFWSVLLGAKIPKLRALLKTGLLKEAYQPGRSGPGSGGLAGLLMHEHIGEVTFLRKNAFKLLTLHRFHLAAALFLLGECYDEAARVLAGHLRDLQLVLLVSRRCPEVGKTLLRDRLEETSADDPWLSLLLAWHAGDLDLARKCVAEVRICTREIVKREKGGSAPDILLRPSVRPNAVASKETVSKVGALGSWAHPESLQLLSFGLDLPWIADFKRSLLTSNVDSQPSGDNWFGVMSFKLHYAQPTLCYLILAACLVAVMCVAFTALGNRTRLFSSASEREPSWLIFIAACLFFALISGFTFGQENYTAYS</sequence>
<evidence type="ECO:0000313" key="4">
    <source>
        <dbReference type="Proteomes" id="UP000626109"/>
    </source>
</evidence>
<dbReference type="Proteomes" id="UP000626109">
    <property type="component" value="Unassembled WGS sequence"/>
</dbReference>
<dbReference type="Pfam" id="PF12234">
    <property type="entry name" value="Rav1p_C"/>
    <property type="match status" value="1"/>
</dbReference>
<protein>
    <recommendedName>
        <fullName evidence="2">RAVE complex protein Rav1 C-terminal domain-containing protein</fullName>
    </recommendedName>
</protein>
<dbReference type="InterPro" id="IPR022033">
    <property type="entry name" value="Rav1p_C"/>
</dbReference>
<comment type="caution">
    <text evidence="3">The sequence shown here is derived from an EMBL/GenBank/DDBJ whole genome shotgun (WGS) entry which is preliminary data.</text>
</comment>